<keyword evidence="1" id="KW-0472">Membrane</keyword>
<organism evidence="3 4">
    <name type="scientific">Kingdonia uniflora</name>
    <dbReference type="NCBI Taxonomy" id="39325"/>
    <lineage>
        <taxon>Eukaryota</taxon>
        <taxon>Viridiplantae</taxon>
        <taxon>Streptophyta</taxon>
        <taxon>Embryophyta</taxon>
        <taxon>Tracheophyta</taxon>
        <taxon>Spermatophyta</taxon>
        <taxon>Magnoliopsida</taxon>
        <taxon>Ranunculales</taxon>
        <taxon>Circaeasteraceae</taxon>
        <taxon>Kingdonia</taxon>
    </lineage>
</organism>
<proteinExistence type="predicted"/>
<name>A0A7J7LU83_9MAGN</name>
<evidence type="ECO:0000313" key="3">
    <source>
        <dbReference type="EMBL" id="KAF6146114.1"/>
    </source>
</evidence>
<comment type="caution">
    <text evidence="3">The sequence shown here is derived from an EMBL/GenBank/DDBJ whole genome shotgun (WGS) entry which is preliminary data.</text>
</comment>
<evidence type="ECO:0000256" key="1">
    <source>
        <dbReference type="SAM" id="Phobius"/>
    </source>
</evidence>
<dbReference type="EMBL" id="JACGCM010002008">
    <property type="protein sequence ID" value="KAF6146114.1"/>
    <property type="molecule type" value="Genomic_DNA"/>
</dbReference>
<protein>
    <submittedName>
        <fullName evidence="3">Uncharacterized protein</fullName>
    </submittedName>
</protein>
<gene>
    <name evidence="3" type="ORF">GIB67_010659</name>
    <name evidence="2" type="ORF">GIB67_036438</name>
</gene>
<keyword evidence="4" id="KW-1185">Reference proteome</keyword>
<accession>A0A7J7LU83</accession>
<dbReference type="Proteomes" id="UP000541444">
    <property type="component" value="Unassembled WGS sequence"/>
</dbReference>
<feature type="transmembrane region" description="Helical" evidence="1">
    <location>
        <begin position="100"/>
        <end position="124"/>
    </location>
</feature>
<keyword evidence="1" id="KW-0812">Transmembrane</keyword>
<dbReference type="AlphaFoldDB" id="A0A7J7LU83"/>
<evidence type="ECO:0000313" key="4">
    <source>
        <dbReference type="Proteomes" id="UP000541444"/>
    </source>
</evidence>
<keyword evidence="1" id="KW-1133">Transmembrane helix</keyword>
<reference evidence="3 4" key="1">
    <citation type="journal article" date="2020" name="IScience">
        <title>Genome Sequencing of the Endangered Kingdonia uniflora (Circaeasteraceae, Ranunculales) Reveals Potential Mechanisms of Evolutionary Specialization.</title>
        <authorList>
            <person name="Sun Y."/>
            <person name="Deng T."/>
            <person name="Zhang A."/>
            <person name="Moore M.J."/>
            <person name="Landis J.B."/>
            <person name="Lin N."/>
            <person name="Zhang H."/>
            <person name="Zhang X."/>
            <person name="Huang J."/>
            <person name="Zhang X."/>
            <person name="Sun H."/>
            <person name="Wang H."/>
        </authorList>
    </citation>
    <scope>NUCLEOTIDE SEQUENCE [LARGE SCALE GENOMIC DNA]</scope>
    <source>
        <strain evidence="3">TB1705</strain>
        <tissue evidence="3">Leaf</tissue>
    </source>
</reference>
<dbReference type="EMBL" id="JACGCM010002659">
    <property type="protein sequence ID" value="KAF6137401.1"/>
    <property type="molecule type" value="Genomic_DNA"/>
</dbReference>
<sequence length="126" mass="14355">MVKARSQSRREAVSCRIKQLYDELVLCYFGSVNLNGPPLPLREASYEGMFEAEAALWREDFHLYYQLQTVILYPMAWSATLVTRPGNWLGRKAPVLSVRFMIYCLGILVVMLLAGTCNEVALVFSK</sequence>
<evidence type="ECO:0000313" key="2">
    <source>
        <dbReference type="EMBL" id="KAF6137401.1"/>
    </source>
</evidence>